<evidence type="ECO:0000313" key="2">
    <source>
        <dbReference type="Proteomes" id="UP001153069"/>
    </source>
</evidence>
<reference evidence="1" key="1">
    <citation type="submission" date="2020-06" db="EMBL/GenBank/DDBJ databases">
        <authorList>
            <consortium name="Plant Systems Biology data submission"/>
        </authorList>
    </citation>
    <scope>NUCLEOTIDE SEQUENCE</scope>
    <source>
        <strain evidence="1">D6</strain>
    </source>
</reference>
<evidence type="ECO:0000313" key="1">
    <source>
        <dbReference type="EMBL" id="CAB9527292.1"/>
    </source>
</evidence>
<organism evidence="1 2">
    <name type="scientific">Seminavis robusta</name>
    <dbReference type="NCBI Taxonomy" id="568900"/>
    <lineage>
        <taxon>Eukaryota</taxon>
        <taxon>Sar</taxon>
        <taxon>Stramenopiles</taxon>
        <taxon>Ochrophyta</taxon>
        <taxon>Bacillariophyta</taxon>
        <taxon>Bacillariophyceae</taxon>
        <taxon>Bacillariophycidae</taxon>
        <taxon>Naviculales</taxon>
        <taxon>Naviculaceae</taxon>
        <taxon>Seminavis</taxon>
    </lineage>
</organism>
<dbReference type="EMBL" id="CAICTM010001970">
    <property type="protein sequence ID" value="CAB9527292.1"/>
    <property type="molecule type" value="Genomic_DNA"/>
</dbReference>
<proteinExistence type="predicted"/>
<dbReference type="AlphaFoldDB" id="A0A9N8HVM5"/>
<protein>
    <submittedName>
        <fullName evidence="1">Uncharacterized protein</fullName>
    </submittedName>
</protein>
<gene>
    <name evidence="1" type="ORF">SEMRO_1972_G308620.1</name>
</gene>
<accession>A0A9N8HVM5</accession>
<sequence>MNVMKTTTTTTTKTLFRCLLLASILGVTNGWSTFGSKARSETELAFLQGASPEEAAVARHEPVIVHTDTDEAERFWADAHVEWTMMNTVKNDHPFVGPPFDLEGRRTTTPHAASARMRTPRESHFLFTAMDSSKKLIVQKKDEDECMGRWSAWD</sequence>
<name>A0A9N8HVM5_9STRA</name>
<dbReference type="Proteomes" id="UP001153069">
    <property type="component" value="Unassembled WGS sequence"/>
</dbReference>
<comment type="caution">
    <text evidence="1">The sequence shown here is derived from an EMBL/GenBank/DDBJ whole genome shotgun (WGS) entry which is preliminary data.</text>
</comment>
<keyword evidence="2" id="KW-1185">Reference proteome</keyword>